<keyword evidence="2" id="KW-1185">Reference proteome</keyword>
<protein>
    <submittedName>
        <fullName evidence="1">Uncharacterized protein</fullName>
    </submittedName>
</protein>
<dbReference type="RefSeq" id="WP_353540401.1">
    <property type="nucleotide sequence ID" value="NZ_BAABRN010000001.1"/>
</dbReference>
<proteinExistence type="predicted"/>
<comment type="caution">
    <text evidence="1">The sequence shown here is derived from an EMBL/GenBank/DDBJ whole genome shotgun (WGS) entry which is preliminary data.</text>
</comment>
<gene>
    <name evidence="1" type="ORF">Dxin01_00137</name>
</gene>
<dbReference type="Proteomes" id="UP001458946">
    <property type="component" value="Unassembled WGS sequence"/>
</dbReference>
<name>A0ABP9V584_9DEIO</name>
<evidence type="ECO:0000313" key="1">
    <source>
        <dbReference type="EMBL" id="GAA5500416.1"/>
    </source>
</evidence>
<organism evidence="1 2">
    <name type="scientific">Deinococcus xinjiangensis</name>
    <dbReference type="NCBI Taxonomy" id="457454"/>
    <lineage>
        <taxon>Bacteria</taxon>
        <taxon>Thermotogati</taxon>
        <taxon>Deinococcota</taxon>
        <taxon>Deinococci</taxon>
        <taxon>Deinococcales</taxon>
        <taxon>Deinococcaceae</taxon>
        <taxon>Deinococcus</taxon>
    </lineage>
</organism>
<evidence type="ECO:0000313" key="2">
    <source>
        <dbReference type="Proteomes" id="UP001458946"/>
    </source>
</evidence>
<reference evidence="1 2" key="1">
    <citation type="submission" date="2024-02" db="EMBL/GenBank/DDBJ databases">
        <title>Deinococcus xinjiangensis NBRC 107630.</title>
        <authorList>
            <person name="Ichikawa N."/>
            <person name="Katano-Makiyama Y."/>
            <person name="Hidaka K."/>
        </authorList>
    </citation>
    <scope>NUCLEOTIDE SEQUENCE [LARGE SCALE GENOMIC DNA]</scope>
    <source>
        <strain evidence="1 2">NBRC 107630</strain>
    </source>
</reference>
<dbReference type="EMBL" id="BAABRN010000001">
    <property type="protein sequence ID" value="GAA5500416.1"/>
    <property type="molecule type" value="Genomic_DNA"/>
</dbReference>
<accession>A0ABP9V584</accession>
<sequence length="61" mass="6833">MSHNDSTHHKITWHLSRENGQVITEDDIDELTDALLELIEARGMQVSGGVMPYDPKGSEVK</sequence>